<dbReference type="AlphaFoldDB" id="A0A378VK30"/>
<dbReference type="EMBL" id="UGRO01000002">
    <property type="protein sequence ID" value="SUA16592.1"/>
    <property type="molecule type" value="Genomic_DNA"/>
</dbReference>
<keyword evidence="2" id="KW-1185">Reference proteome</keyword>
<organism evidence="1 2">
    <name type="scientific">Neisseria lactamica</name>
    <dbReference type="NCBI Taxonomy" id="486"/>
    <lineage>
        <taxon>Bacteria</taxon>
        <taxon>Pseudomonadati</taxon>
        <taxon>Pseudomonadota</taxon>
        <taxon>Betaproteobacteria</taxon>
        <taxon>Neisseriales</taxon>
        <taxon>Neisseriaceae</taxon>
        <taxon>Neisseria</taxon>
    </lineage>
</organism>
<reference evidence="1 2" key="1">
    <citation type="submission" date="2018-06" db="EMBL/GenBank/DDBJ databases">
        <authorList>
            <consortium name="Pathogen Informatics"/>
            <person name="Doyle S."/>
        </authorList>
    </citation>
    <scope>NUCLEOTIDE SEQUENCE [LARGE SCALE GENOMIC DNA]</scope>
    <source>
        <strain evidence="1 2">NCTC10616</strain>
    </source>
</reference>
<accession>A0A378VK30</accession>
<evidence type="ECO:0000313" key="1">
    <source>
        <dbReference type="EMBL" id="SUA16592.1"/>
    </source>
</evidence>
<sequence length="57" mass="6927">MQKSFRNQQCCLHSQLFLEQSIQQIFDIIKDINQHEKISVFLIMAEKCKQYDVFQYV</sequence>
<dbReference type="Proteomes" id="UP000254193">
    <property type="component" value="Unassembled WGS sequence"/>
</dbReference>
<gene>
    <name evidence="1" type="ORF">NCTC10616_00232</name>
</gene>
<name>A0A378VK30_NEILA</name>
<proteinExistence type="predicted"/>
<evidence type="ECO:0000313" key="2">
    <source>
        <dbReference type="Proteomes" id="UP000254193"/>
    </source>
</evidence>
<protein>
    <submittedName>
        <fullName evidence="1">Uncharacterized protein</fullName>
    </submittedName>
</protein>